<protein>
    <submittedName>
        <fullName evidence="3">NAD(P)-binding protein</fullName>
    </submittedName>
</protein>
<dbReference type="EMBL" id="KQ965737">
    <property type="protein sequence ID" value="KXS19965.1"/>
    <property type="molecule type" value="Genomic_DNA"/>
</dbReference>
<evidence type="ECO:0000259" key="1">
    <source>
        <dbReference type="Pfam" id="PF01370"/>
    </source>
</evidence>
<dbReference type="InterPro" id="IPR051783">
    <property type="entry name" value="NAD(P)-dependent_oxidoreduct"/>
</dbReference>
<name>A0A139ATY9_GONPJ</name>
<reference evidence="3 4" key="1">
    <citation type="journal article" date="2015" name="Genome Biol. Evol.">
        <title>Phylogenomic analyses indicate that early fungi evolved digesting cell walls of algal ancestors of land plants.</title>
        <authorList>
            <person name="Chang Y."/>
            <person name="Wang S."/>
            <person name="Sekimoto S."/>
            <person name="Aerts A.L."/>
            <person name="Choi C."/>
            <person name="Clum A."/>
            <person name="LaButti K.M."/>
            <person name="Lindquist E.A."/>
            <person name="Yee Ngan C."/>
            <person name="Ohm R.A."/>
            <person name="Salamov A.A."/>
            <person name="Grigoriev I.V."/>
            <person name="Spatafora J.W."/>
            <person name="Berbee M.L."/>
        </authorList>
    </citation>
    <scope>NUCLEOTIDE SEQUENCE [LARGE SCALE GENOMIC DNA]</scope>
    <source>
        <strain evidence="3 4">JEL478</strain>
    </source>
</reference>
<dbReference type="Pfam" id="PF01370">
    <property type="entry name" value="Epimerase"/>
    <property type="match status" value="1"/>
</dbReference>
<dbReference type="Gene3D" id="3.40.50.720">
    <property type="entry name" value="NAD(P)-binding Rossmann-like Domain"/>
    <property type="match status" value="1"/>
</dbReference>
<dbReference type="PANTHER" id="PTHR48079:SF6">
    <property type="entry name" value="NAD(P)-BINDING DOMAIN-CONTAINING PROTEIN-RELATED"/>
    <property type="match status" value="1"/>
</dbReference>
<sequence length="346" mass="37117">MSEVKVFLTGATGYIGGQVLFALLNRADASRYKIAALIRGEERAQKLRDLGTRVVVGSLDDVEIIKKEASEADVVLHTAHADHMPSAKAIIAGLEAKAAAGKKGIYIHTSGTGVLADFAYGDTVNPTIFSDLDLALIDSLEDSQPHRDVDLVVRAAGASGKVDAYIVLPPTIYGIGDGPFNKISIQIPNHIRAAIQSGKAQYVGKGVARWSNVHISDLAPLYLTILDHALSHPQPSIPHPFEGYFFAETGEHSWGEAVAEIGRVLKRKGVIASEEAGTFGEDDVVTYLGARGRKGYGSNSRSRAHRGRKIGWTPAKKPEDFFKAVSEEVDYILANEKPGSKAVGDH</sequence>
<evidence type="ECO:0000313" key="3">
    <source>
        <dbReference type="EMBL" id="KXS19965.1"/>
    </source>
</evidence>
<dbReference type="AlphaFoldDB" id="A0A139ATY9"/>
<dbReference type="GO" id="GO:0004029">
    <property type="term" value="F:aldehyde dehydrogenase (NAD+) activity"/>
    <property type="evidence" value="ECO:0007669"/>
    <property type="project" value="TreeGrafter"/>
</dbReference>
<dbReference type="InterPro" id="IPR036291">
    <property type="entry name" value="NAD(P)-bd_dom_sf"/>
</dbReference>
<dbReference type="InterPro" id="IPR001509">
    <property type="entry name" value="Epimerase_deHydtase"/>
</dbReference>
<dbReference type="OrthoDB" id="2130169at2759"/>
<dbReference type="GO" id="GO:0005737">
    <property type="term" value="C:cytoplasm"/>
    <property type="evidence" value="ECO:0007669"/>
    <property type="project" value="TreeGrafter"/>
</dbReference>
<dbReference type="Proteomes" id="UP000070544">
    <property type="component" value="Unassembled WGS sequence"/>
</dbReference>
<dbReference type="InterPro" id="IPR008030">
    <property type="entry name" value="NmrA-like"/>
</dbReference>
<organism evidence="3 4">
    <name type="scientific">Gonapodya prolifera (strain JEL478)</name>
    <name type="common">Monoblepharis prolifera</name>
    <dbReference type="NCBI Taxonomy" id="1344416"/>
    <lineage>
        <taxon>Eukaryota</taxon>
        <taxon>Fungi</taxon>
        <taxon>Fungi incertae sedis</taxon>
        <taxon>Chytridiomycota</taxon>
        <taxon>Chytridiomycota incertae sedis</taxon>
        <taxon>Monoblepharidomycetes</taxon>
        <taxon>Monoblepharidales</taxon>
        <taxon>Gonapodyaceae</taxon>
        <taxon>Gonapodya</taxon>
    </lineage>
</organism>
<dbReference type="STRING" id="1344416.A0A139ATY9"/>
<evidence type="ECO:0000313" key="4">
    <source>
        <dbReference type="Proteomes" id="UP000070544"/>
    </source>
</evidence>
<dbReference type="PANTHER" id="PTHR48079">
    <property type="entry name" value="PROTEIN YEEZ"/>
    <property type="match status" value="1"/>
</dbReference>
<proteinExistence type="predicted"/>
<accession>A0A139ATY9</accession>
<gene>
    <name evidence="3" type="ORF">M427DRAFT_67028</name>
</gene>
<keyword evidence="4" id="KW-1185">Reference proteome</keyword>
<feature type="domain" description="NmrA-like" evidence="2">
    <location>
        <begin position="5"/>
        <end position="91"/>
    </location>
</feature>
<dbReference type="Pfam" id="PF05368">
    <property type="entry name" value="NmrA"/>
    <property type="match status" value="1"/>
</dbReference>
<dbReference type="OMA" id="YATERIY"/>
<dbReference type="SUPFAM" id="SSF51735">
    <property type="entry name" value="NAD(P)-binding Rossmann-fold domains"/>
    <property type="match status" value="1"/>
</dbReference>
<feature type="domain" description="NAD-dependent epimerase/dehydratase" evidence="1">
    <location>
        <begin position="150"/>
        <end position="231"/>
    </location>
</feature>
<evidence type="ECO:0000259" key="2">
    <source>
        <dbReference type="Pfam" id="PF05368"/>
    </source>
</evidence>